<accession>A0ABU3MGV8</accession>
<dbReference type="InterPro" id="IPR008320">
    <property type="entry name" value="UCP032025"/>
</dbReference>
<sequence>MDLADGGGAAQMGATVLHLIKLSVGPKDVAELRQIQARRLAEQPPLRHWTRMIPRRGGELLAGGSIYWVVAGFVRVRQRLVGLEEGQTADGRAQVGLVLDPELVPVEMRPQKPFQGWRYLQPEAAPADLPADGPVAEGLDALPPRLRRELRELGLI</sequence>
<dbReference type="PIRSF" id="PIRSF032025">
    <property type="entry name" value="UCP032025"/>
    <property type="match status" value="1"/>
</dbReference>
<comment type="caution">
    <text evidence="1">The sequence shown here is derived from an EMBL/GenBank/DDBJ whole genome shotgun (WGS) entry which is preliminary data.</text>
</comment>
<proteinExistence type="predicted"/>
<dbReference type="EMBL" id="JAVVDO010000023">
    <property type="protein sequence ID" value="MDT8332211.1"/>
    <property type="molecule type" value="Genomic_DNA"/>
</dbReference>
<evidence type="ECO:0000313" key="2">
    <source>
        <dbReference type="Proteomes" id="UP001258945"/>
    </source>
</evidence>
<dbReference type="RefSeq" id="WP_314282795.1">
    <property type="nucleotide sequence ID" value="NZ_JAVVDO010000023.1"/>
</dbReference>
<reference evidence="1 2" key="1">
    <citation type="journal article" date="2019" name="Microb. Pathog.">
        <title>Comparison of VITEK 2, MALDI-TOF MS, 16S rRNA gene sequencing, and whole-genome sequencing for identification of Roseomonas mucosa.</title>
        <authorList>
            <person name="Rudolph W.W."/>
            <person name="Gunzer F."/>
            <person name="Trauth M."/>
            <person name="Bunk B."/>
            <person name="Bigge R."/>
            <person name="Schrottner P."/>
        </authorList>
    </citation>
    <scope>NUCLEOTIDE SEQUENCE [LARGE SCALE GENOMIC DNA]</scope>
    <source>
        <strain evidence="1 2">DSM 103800</strain>
    </source>
</reference>
<gene>
    <name evidence="1" type="ORF">RQ831_14210</name>
</gene>
<organism evidence="1 2">
    <name type="scientific">Roseomonas gilardii</name>
    <dbReference type="NCBI Taxonomy" id="257708"/>
    <lineage>
        <taxon>Bacteria</taxon>
        <taxon>Pseudomonadati</taxon>
        <taxon>Pseudomonadota</taxon>
        <taxon>Alphaproteobacteria</taxon>
        <taxon>Acetobacterales</taxon>
        <taxon>Roseomonadaceae</taxon>
        <taxon>Roseomonas</taxon>
    </lineage>
</organism>
<protein>
    <submittedName>
        <fullName evidence="1">DUF1489 domain-containing protein</fullName>
    </submittedName>
</protein>
<evidence type="ECO:0000313" key="1">
    <source>
        <dbReference type="EMBL" id="MDT8332211.1"/>
    </source>
</evidence>
<keyword evidence="2" id="KW-1185">Reference proteome</keyword>
<dbReference type="Pfam" id="PF07370">
    <property type="entry name" value="DUF1489"/>
    <property type="match status" value="1"/>
</dbReference>
<dbReference type="Proteomes" id="UP001258945">
    <property type="component" value="Unassembled WGS sequence"/>
</dbReference>
<name>A0ABU3MGV8_9PROT</name>